<comment type="caution">
    <text evidence="1">The sequence shown here is derived from an EMBL/GenBank/DDBJ whole genome shotgun (WGS) entry which is preliminary data.</text>
</comment>
<reference evidence="2" key="1">
    <citation type="journal article" date="2022" name="Mol. Ecol. Resour.">
        <title>The genomes of chicory, endive, great burdock and yacon provide insights into Asteraceae palaeo-polyploidization history and plant inulin production.</title>
        <authorList>
            <person name="Fan W."/>
            <person name="Wang S."/>
            <person name="Wang H."/>
            <person name="Wang A."/>
            <person name="Jiang F."/>
            <person name="Liu H."/>
            <person name="Zhao H."/>
            <person name="Xu D."/>
            <person name="Zhang Y."/>
        </authorList>
    </citation>
    <scope>NUCLEOTIDE SEQUENCE [LARGE SCALE GENOMIC DNA]</scope>
    <source>
        <strain evidence="2">cv. Niubang</strain>
    </source>
</reference>
<organism evidence="1 2">
    <name type="scientific">Arctium lappa</name>
    <name type="common">Greater burdock</name>
    <name type="synonym">Lappa major</name>
    <dbReference type="NCBI Taxonomy" id="4217"/>
    <lineage>
        <taxon>Eukaryota</taxon>
        <taxon>Viridiplantae</taxon>
        <taxon>Streptophyta</taxon>
        <taxon>Embryophyta</taxon>
        <taxon>Tracheophyta</taxon>
        <taxon>Spermatophyta</taxon>
        <taxon>Magnoliopsida</taxon>
        <taxon>eudicotyledons</taxon>
        <taxon>Gunneridae</taxon>
        <taxon>Pentapetalae</taxon>
        <taxon>asterids</taxon>
        <taxon>campanulids</taxon>
        <taxon>Asterales</taxon>
        <taxon>Asteraceae</taxon>
        <taxon>Carduoideae</taxon>
        <taxon>Cardueae</taxon>
        <taxon>Arctiinae</taxon>
        <taxon>Arctium</taxon>
    </lineage>
</organism>
<reference evidence="1 2" key="2">
    <citation type="journal article" date="2022" name="Mol. Ecol. Resour.">
        <title>The genomes of chicory, endive, great burdock and yacon provide insights into Asteraceae paleo-polyploidization history and plant inulin production.</title>
        <authorList>
            <person name="Fan W."/>
            <person name="Wang S."/>
            <person name="Wang H."/>
            <person name="Wang A."/>
            <person name="Jiang F."/>
            <person name="Liu H."/>
            <person name="Zhao H."/>
            <person name="Xu D."/>
            <person name="Zhang Y."/>
        </authorList>
    </citation>
    <scope>NUCLEOTIDE SEQUENCE [LARGE SCALE GENOMIC DNA]</scope>
    <source>
        <strain evidence="2">cv. Niubang</strain>
    </source>
</reference>
<sequence length="401" mass="46757">MPTLDQTSPTTHFHLKRKVFYIFKGDATHLLSDFHLENLDIEKKEVCPTFALQSCTLSLYTLLKHPELEKEIASSELKKKTKLLNHFSNDLDPKGEIVKTQSHWIQDYPIRRSQSEVNVEKSVDEFDAWQSPVLEQNQQIDCMLEDILINSSKPFIGDQPPTARKRYRNRVLAYGTSVDSVDEYFRMSATTTRDVLMNFVDGVILCFGDEYLRKPNNDDLARLLHAGDQRGFPGRAPKVSYIMNGRENDRAYYLTNGLYPSWSTFVKSITFPTIEKHKLFAQCQESARKDVERAFGVLQARFAFIRHPCLVWDKDNMGRIMIAYIILHNMLVEDERETYLHYYDPVEFLNDMPMNRQPESYTEDDSQPFGFSTDQIGNLASYMDNREQLRYREAHNALKMI</sequence>
<evidence type="ECO:0000313" key="1">
    <source>
        <dbReference type="EMBL" id="KAI3770633.1"/>
    </source>
</evidence>
<accession>A0ACB9FH12</accession>
<dbReference type="EMBL" id="CM042047">
    <property type="protein sequence ID" value="KAI3770633.1"/>
    <property type="molecule type" value="Genomic_DNA"/>
</dbReference>
<gene>
    <name evidence="1" type="ORF">L6452_01773</name>
</gene>
<name>A0ACB9FH12_ARCLA</name>
<protein>
    <submittedName>
        <fullName evidence="1">Uncharacterized protein</fullName>
    </submittedName>
</protein>
<keyword evidence="2" id="KW-1185">Reference proteome</keyword>
<evidence type="ECO:0000313" key="2">
    <source>
        <dbReference type="Proteomes" id="UP001055879"/>
    </source>
</evidence>
<proteinExistence type="predicted"/>
<dbReference type="Proteomes" id="UP001055879">
    <property type="component" value="Linkage Group LG01"/>
</dbReference>